<reference evidence="3 4" key="1">
    <citation type="submission" date="2018-08" db="EMBL/GenBank/DDBJ databases">
        <title>Bacillus chawlae sp. nov., Bacillus glennii sp. nov., and Bacillus saganii sp. nov. Isolated from the Vehicle Assembly Building at Kennedy Space Center where the Viking Spacecraft were Assembled.</title>
        <authorList>
            <person name="Seuylemezian A."/>
            <person name="Vaishampayan P."/>
        </authorList>
    </citation>
    <scope>NUCLEOTIDE SEQUENCE [LARGE SCALE GENOMIC DNA]</scope>
    <source>
        <strain evidence="3 4">V47-23a</strain>
    </source>
</reference>
<protein>
    <submittedName>
        <fullName evidence="3">Stage V sporulation protein AA</fullName>
    </submittedName>
</protein>
<evidence type="ECO:0000259" key="2">
    <source>
        <dbReference type="Pfam" id="PF12164"/>
    </source>
</evidence>
<dbReference type="EMBL" id="QVTE01000039">
    <property type="protein sequence ID" value="RFU67782.1"/>
    <property type="molecule type" value="Genomic_DNA"/>
</dbReference>
<dbReference type="OrthoDB" id="9782754at2"/>
<proteinExistence type="predicted"/>
<accession>A0A372LMQ1</accession>
<evidence type="ECO:0000313" key="4">
    <source>
        <dbReference type="Proteomes" id="UP000264541"/>
    </source>
</evidence>
<keyword evidence="1" id="KW-0472">Membrane</keyword>
<sequence>MENMVYIRMRYRVHVHQDQNIQVKNIAKVLGPEQLVKKVEEIFVHQVSIEDKTIVIIDLSQMLARILESMPGLEVQTFGPTQTIVEIIYDKRKVSYLAVTAVWLLLFFGTALTIMNYHEDVSMQDVHQKLFKIITGREDSKPLLIQIPYSFGLGLGMILFFNHFFRKRFNEEPSPLEVEIFNYQQDLDQFMIMNENKESVKQLDER</sequence>
<dbReference type="Proteomes" id="UP000264541">
    <property type="component" value="Unassembled WGS sequence"/>
</dbReference>
<dbReference type="InterPro" id="IPR021997">
    <property type="entry name" value="SporV_AA"/>
</dbReference>
<comment type="caution">
    <text evidence="3">The sequence shown here is derived from an EMBL/GenBank/DDBJ whole genome shotgun (WGS) entry which is preliminary data.</text>
</comment>
<organism evidence="3 4">
    <name type="scientific">Peribacillus saganii</name>
    <dbReference type="NCBI Taxonomy" id="2303992"/>
    <lineage>
        <taxon>Bacteria</taxon>
        <taxon>Bacillati</taxon>
        <taxon>Bacillota</taxon>
        <taxon>Bacilli</taxon>
        <taxon>Bacillales</taxon>
        <taxon>Bacillaceae</taxon>
        <taxon>Peribacillus</taxon>
    </lineage>
</organism>
<feature type="transmembrane region" description="Helical" evidence="1">
    <location>
        <begin position="94"/>
        <end position="115"/>
    </location>
</feature>
<feature type="transmembrane region" description="Helical" evidence="1">
    <location>
        <begin position="147"/>
        <end position="165"/>
    </location>
</feature>
<gene>
    <name evidence="3" type="ORF">D0469_13725</name>
</gene>
<name>A0A372LMQ1_9BACI</name>
<evidence type="ECO:0000313" key="3">
    <source>
        <dbReference type="EMBL" id="RFU67782.1"/>
    </source>
</evidence>
<keyword evidence="1" id="KW-0812">Transmembrane</keyword>
<dbReference type="InterPro" id="IPR038548">
    <property type="entry name" value="SporV_AA_N_sf"/>
</dbReference>
<dbReference type="Gene3D" id="2.60.480.10">
    <property type="entry name" value="eubacterium ventriosum atcc domain"/>
    <property type="match status" value="1"/>
</dbReference>
<evidence type="ECO:0000256" key="1">
    <source>
        <dbReference type="SAM" id="Phobius"/>
    </source>
</evidence>
<dbReference type="Pfam" id="PF12164">
    <property type="entry name" value="SporV_AA"/>
    <property type="match status" value="1"/>
</dbReference>
<dbReference type="AlphaFoldDB" id="A0A372LMQ1"/>
<feature type="domain" description="Stage V sporulation protein AA" evidence="2">
    <location>
        <begin position="3"/>
        <end position="90"/>
    </location>
</feature>
<dbReference type="RefSeq" id="WP_117327310.1">
    <property type="nucleotide sequence ID" value="NZ_QVTE01000039.1"/>
</dbReference>
<keyword evidence="4" id="KW-1185">Reference proteome</keyword>
<keyword evidence="1" id="KW-1133">Transmembrane helix</keyword>